<keyword evidence="5" id="KW-0411">Iron-sulfur</keyword>
<gene>
    <name evidence="8" type="ORF">E8A74_09775</name>
</gene>
<evidence type="ECO:0000256" key="4">
    <source>
        <dbReference type="ARBA" id="ARBA00023004"/>
    </source>
</evidence>
<dbReference type="CDD" id="cd03469">
    <property type="entry name" value="Rieske_RO_Alpha_N"/>
    <property type="match status" value="1"/>
</dbReference>
<dbReference type="PROSITE" id="PS51296">
    <property type="entry name" value="RIESKE"/>
    <property type="match status" value="1"/>
</dbReference>
<evidence type="ECO:0000259" key="7">
    <source>
        <dbReference type="PROSITE" id="PS51296"/>
    </source>
</evidence>
<evidence type="ECO:0000256" key="5">
    <source>
        <dbReference type="ARBA" id="ARBA00023014"/>
    </source>
</evidence>
<reference evidence="8 9" key="1">
    <citation type="submission" date="2019-04" db="EMBL/GenBank/DDBJ databases">
        <authorList>
            <person name="Li Y."/>
            <person name="Wang J."/>
        </authorList>
    </citation>
    <scope>NUCLEOTIDE SEQUENCE [LARGE SCALE GENOMIC DNA]</scope>
    <source>
        <strain evidence="8 9">DSM 14668</strain>
    </source>
</reference>
<keyword evidence="9" id="KW-1185">Reference proteome</keyword>
<dbReference type="InterPro" id="IPR050584">
    <property type="entry name" value="Cholesterol_7-desaturase"/>
</dbReference>
<keyword evidence="3" id="KW-0560">Oxidoreductase</keyword>
<dbReference type="AlphaFoldDB" id="A0A4U1JF58"/>
<dbReference type="InterPro" id="IPR017941">
    <property type="entry name" value="Rieske_2Fe-2S"/>
</dbReference>
<dbReference type="Pfam" id="PF19112">
    <property type="entry name" value="VanA_C"/>
    <property type="match status" value="1"/>
</dbReference>
<dbReference type="OrthoDB" id="9800167at2"/>
<evidence type="ECO:0000256" key="6">
    <source>
        <dbReference type="SAM" id="MobiDB-lite"/>
    </source>
</evidence>
<keyword evidence="1" id="KW-0001">2Fe-2S</keyword>
<feature type="region of interest" description="Disordered" evidence="6">
    <location>
        <begin position="434"/>
        <end position="459"/>
    </location>
</feature>
<protein>
    <submittedName>
        <fullName evidence="8">Aromatic ring-hydroxylating dioxygenase subunit alpha</fullName>
    </submittedName>
</protein>
<sequence>MGPRRHARRARARVSRARLRRVVSPAAHARKAHAALLFPRDRRDDACPFLHYTRAGRGRRSHLDHRVSCGDGSRPRACLRGRGPRDLAERGLDNRLLFSRTFGVTKQEANVFESFANVWTPVITAKELRKKPLSVKVAGETIALFRDGKGGVGALLDRCPHRGVALSLGQVDADGCLACPFHGWSFQKDGACAKIPLNTVAPEKRARYGATAVPVREIGGLVWIFTGPDPAGTEPEPPPALVEPGWHVGYTQEIWKTHWTRAMENMLDTPHLPYIHGKSIGKDVRKKLRPDTTLEMRIEPAPFGGLVYAKWDYEAEEKQILKWRKPNAMELQIMNEPKRRMCIQVYCIPVDEAHTKMMLISARTFFGAEFITWFATKFNNILGEDREVLETSNPPEVPPPGEEPSVATDAPTLFFRKYYFRELRSSTSTLVPTGRLVRRPDAQPEAEEAGMPDGAAVVH</sequence>
<dbReference type="InterPro" id="IPR044043">
    <property type="entry name" value="VanA_C_cat"/>
</dbReference>
<dbReference type="EMBL" id="SSMQ01000008">
    <property type="protein sequence ID" value="TKD09892.1"/>
    <property type="molecule type" value="Genomic_DNA"/>
</dbReference>
<keyword evidence="8" id="KW-0223">Dioxygenase</keyword>
<evidence type="ECO:0000256" key="3">
    <source>
        <dbReference type="ARBA" id="ARBA00023002"/>
    </source>
</evidence>
<dbReference type="GO" id="GO:0046872">
    <property type="term" value="F:metal ion binding"/>
    <property type="evidence" value="ECO:0007669"/>
    <property type="project" value="UniProtKB-KW"/>
</dbReference>
<keyword evidence="4" id="KW-0408">Iron</keyword>
<dbReference type="PANTHER" id="PTHR21266:SF59">
    <property type="entry name" value="BLR4922 PROTEIN"/>
    <property type="match status" value="1"/>
</dbReference>
<evidence type="ECO:0000256" key="2">
    <source>
        <dbReference type="ARBA" id="ARBA00022723"/>
    </source>
</evidence>
<evidence type="ECO:0000256" key="1">
    <source>
        <dbReference type="ARBA" id="ARBA00022714"/>
    </source>
</evidence>
<dbReference type="Pfam" id="PF00355">
    <property type="entry name" value="Rieske"/>
    <property type="match status" value="1"/>
</dbReference>
<evidence type="ECO:0000313" key="9">
    <source>
        <dbReference type="Proteomes" id="UP000309215"/>
    </source>
</evidence>
<dbReference type="GO" id="GO:0051213">
    <property type="term" value="F:dioxygenase activity"/>
    <property type="evidence" value="ECO:0007669"/>
    <property type="project" value="UniProtKB-KW"/>
</dbReference>
<proteinExistence type="predicted"/>
<accession>A0A4U1JF58</accession>
<keyword evidence="2" id="KW-0479">Metal-binding</keyword>
<dbReference type="SUPFAM" id="SSF50022">
    <property type="entry name" value="ISP domain"/>
    <property type="match status" value="1"/>
</dbReference>
<dbReference type="Proteomes" id="UP000309215">
    <property type="component" value="Unassembled WGS sequence"/>
</dbReference>
<dbReference type="GO" id="GO:0051537">
    <property type="term" value="F:2 iron, 2 sulfur cluster binding"/>
    <property type="evidence" value="ECO:0007669"/>
    <property type="project" value="UniProtKB-KW"/>
</dbReference>
<name>A0A4U1JF58_9BACT</name>
<comment type="caution">
    <text evidence="8">The sequence shown here is derived from an EMBL/GenBank/DDBJ whole genome shotgun (WGS) entry which is preliminary data.</text>
</comment>
<dbReference type="SUPFAM" id="SSF55961">
    <property type="entry name" value="Bet v1-like"/>
    <property type="match status" value="1"/>
</dbReference>
<dbReference type="Gene3D" id="3.90.380.10">
    <property type="entry name" value="Naphthalene 1,2-dioxygenase Alpha Subunit, Chain A, domain 1"/>
    <property type="match status" value="1"/>
</dbReference>
<organism evidence="8 9">
    <name type="scientific">Polyangium fumosum</name>
    <dbReference type="NCBI Taxonomy" id="889272"/>
    <lineage>
        <taxon>Bacteria</taxon>
        <taxon>Pseudomonadati</taxon>
        <taxon>Myxococcota</taxon>
        <taxon>Polyangia</taxon>
        <taxon>Polyangiales</taxon>
        <taxon>Polyangiaceae</taxon>
        <taxon>Polyangium</taxon>
    </lineage>
</organism>
<dbReference type="PANTHER" id="PTHR21266">
    <property type="entry name" value="IRON-SULFUR DOMAIN CONTAINING PROTEIN"/>
    <property type="match status" value="1"/>
</dbReference>
<feature type="domain" description="Rieske" evidence="7">
    <location>
        <begin position="119"/>
        <end position="224"/>
    </location>
</feature>
<dbReference type="Gene3D" id="2.102.10.10">
    <property type="entry name" value="Rieske [2Fe-2S] iron-sulphur domain"/>
    <property type="match status" value="1"/>
</dbReference>
<dbReference type="InterPro" id="IPR036922">
    <property type="entry name" value="Rieske_2Fe-2S_sf"/>
</dbReference>
<evidence type="ECO:0000313" key="8">
    <source>
        <dbReference type="EMBL" id="TKD09892.1"/>
    </source>
</evidence>